<feature type="compositionally biased region" description="Acidic residues" evidence="1">
    <location>
        <begin position="214"/>
        <end position="251"/>
    </location>
</feature>
<dbReference type="RefSeq" id="WP_345313298.1">
    <property type="nucleotide sequence ID" value="NZ_BAABIE010000007.1"/>
</dbReference>
<name>A0ABP8Z7S5_9ACTN</name>
<feature type="transmembrane region" description="Helical" evidence="2">
    <location>
        <begin position="7"/>
        <end position="29"/>
    </location>
</feature>
<evidence type="ECO:0008006" key="5">
    <source>
        <dbReference type="Google" id="ProtNLM"/>
    </source>
</evidence>
<evidence type="ECO:0000256" key="1">
    <source>
        <dbReference type="SAM" id="MobiDB-lite"/>
    </source>
</evidence>
<evidence type="ECO:0000313" key="4">
    <source>
        <dbReference type="Proteomes" id="UP001500822"/>
    </source>
</evidence>
<feature type="transmembrane region" description="Helical" evidence="2">
    <location>
        <begin position="140"/>
        <end position="166"/>
    </location>
</feature>
<dbReference type="EMBL" id="BAABIE010000007">
    <property type="protein sequence ID" value="GAA4749012.1"/>
    <property type="molecule type" value="Genomic_DNA"/>
</dbReference>
<reference evidence="4" key="1">
    <citation type="journal article" date="2019" name="Int. J. Syst. Evol. Microbiol.">
        <title>The Global Catalogue of Microorganisms (GCM) 10K type strain sequencing project: providing services to taxonomists for standard genome sequencing and annotation.</title>
        <authorList>
            <consortium name="The Broad Institute Genomics Platform"/>
            <consortium name="The Broad Institute Genome Sequencing Center for Infectious Disease"/>
            <person name="Wu L."/>
            <person name="Ma J."/>
        </authorList>
    </citation>
    <scope>NUCLEOTIDE SEQUENCE [LARGE SCALE GENOMIC DNA]</scope>
    <source>
        <strain evidence="4">JCM 18077</strain>
    </source>
</reference>
<keyword evidence="2" id="KW-0812">Transmembrane</keyword>
<sequence>MQQQQRRLYASVIGVVAVLAIATTLLPWVSLDMLGTKVTWNGLGQTSDLAFSERGIGPHPYGWWVVAAAFIAILSTGLLLSSSTVARKATAPALWLTAAAALAAAAVPITALVDPPWLIGDFVVDIGAQNLAELIGREFLVVPVLSFTIGALVILALLAIATALTVRPIRMRIRVSIDRGTEKKPAKPAPARTVVIDDDDEPELDDAPKTAAEPDVESDTEADQPDEEPSDEESADDTDVIADTDETEADETATRSADSPPSA</sequence>
<evidence type="ECO:0000313" key="3">
    <source>
        <dbReference type="EMBL" id="GAA4749012.1"/>
    </source>
</evidence>
<gene>
    <name evidence="3" type="ORF">GCM10023217_19070</name>
</gene>
<feature type="compositionally biased region" description="Acidic residues" evidence="1">
    <location>
        <begin position="196"/>
        <end position="205"/>
    </location>
</feature>
<comment type="caution">
    <text evidence="3">The sequence shown here is derived from an EMBL/GenBank/DDBJ whole genome shotgun (WGS) entry which is preliminary data.</text>
</comment>
<accession>A0ABP8Z7S5</accession>
<proteinExistence type="predicted"/>
<organism evidence="3 4">
    <name type="scientific">Gordonia alkaliphila</name>
    <dbReference type="NCBI Taxonomy" id="1053547"/>
    <lineage>
        <taxon>Bacteria</taxon>
        <taxon>Bacillati</taxon>
        <taxon>Actinomycetota</taxon>
        <taxon>Actinomycetes</taxon>
        <taxon>Mycobacteriales</taxon>
        <taxon>Gordoniaceae</taxon>
        <taxon>Gordonia</taxon>
    </lineage>
</organism>
<feature type="transmembrane region" description="Helical" evidence="2">
    <location>
        <begin position="93"/>
        <end position="113"/>
    </location>
</feature>
<feature type="transmembrane region" description="Helical" evidence="2">
    <location>
        <begin position="61"/>
        <end position="81"/>
    </location>
</feature>
<keyword evidence="2" id="KW-1133">Transmembrane helix</keyword>
<feature type="compositionally biased region" description="Low complexity" evidence="1">
    <location>
        <begin position="254"/>
        <end position="263"/>
    </location>
</feature>
<keyword evidence="2" id="KW-0472">Membrane</keyword>
<feature type="region of interest" description="Disordered" evidence="1">
    <location>
        <begin position="180"/>
        <end position="263"/>
    </location>
</feature>
<evidence type="ECO:0000256" key="2">
    <source>
        <dbReference type="SAM" id="Phobius"/>
    </source>
</evidence>
<protein>
    <recommendedName>
        <fullName evidence="5">TIGR02234 family membrane protein</fullName>
    </recommendedName>
</protein>
<keyword evidence="4" id="KW-1185">Reference proteome</keyword>
<dbReference type="Proteomes" id="UP001500822">
    <property type="component" value="Unassembled WGS sequence"/>
</dbReference>